<organism evidence="1 2">
    <name type="scientific">Jeotgalibacillus malaysiensis</name>
    <dbReference type="NCBI Taxonomy" id="1508404"/>
    <lineage>
        <taxon>Bacteria</taxon>
        <taxon>Bacillati</taxon>
        <taxon>Bacillota</taxon>
        <taxon>Bacilli</taxon>
        <taxon>Bacillales</taxon>
        <taxon>Caryophanaceae</taxon>
        <taxon>Jeotgalibacillus</taxon>
    </lineage>
</organism>
<dbReference type="AlphaFoldDB" id="A0A0B5ATP6"/>
<gene>
    <name evidence="1" type="ORF">JMA_42680</name>
</gene>
<geneLocation type="plasmid" evidence="2"/>
<keyword evidence="1" id="KW-0614">Plasmid</keyword>
<dbReference type="Proteomes" id="UP000031449">
    <property type="component" value="Plasmid unnamed"/>
</dbReference>
<evidence type="ECO:0000313" key="1">
    <source>
        <dbReference type="EMBL" id="AJD93585.1"/>
    </source>
</evidence>
<proteinExistence type="predicted"/>
<protein>
    <submittedName>
        <fullName evidence="1">Uncharacterized protein</fullName>
    </submittedName>
</protein>
<evidence type="ECO:0000313" key="2">
    <source>
        <dbReference type="Proteomes" id="UP000031449"/>
    </source>
</evidence>
<dbReference type="HOGENOM" id="CLU_1675548_0_0_9"/>
<name>A0A0B5ATP6_9BACL</name>
<dbReference type="BioCyc" id="JESP1508404:G14D9-13591-MONOMER"/>
<accession>A0A0B5ATP6</accession>
<dbReference type="KEGG" id="jeo:JMA_42680"/>
<keyword evidence="2" id="KW-1185">Reference proteome</keyword>
<sequence>MTGFAELERAILNALYQGKYAEVKWENVFVLVQPRSTGEWTVQFYKPERYMIVEKEVIMPNGVETIEFIHEAMVHLEKNEAFDWNILKLYANPFIIVRDPMQNGRYTREDYKTTSYNSFRNYMEILQYDESVQEFINGGMKYSKVIERLREYGLERG</sequence>
<dbReference type="EMBL" id="CP009417">
    <property type="protein sequence ID" value="AJD93585.1"/>
    <property type="molecule type" value="Genomic_DNA"/>
</dbReference>
<reference evidence="1 2" key="1">
    <citation type="submission" date="2014-08" db="EMBL/GenBank/DDBJ databases">
        <title>Complete genome of a marine bacteria Jeotgalibacillus malaysiensis.</title>
        <authorList>
            <person name="Yaakop A.S."/>
            <person name="Chan K.-G."/>
            <person name="Goh K.M."/>
        </authorList>
    </citation>
    <scope>NUCLEOTIDE SEQUENCE [LARGE SCALE GENOMIC DNA]</scope>
    <source>
        <strain evidence="1 2">D5</strain>
        <plasmid evidence="2">Plasmid</plasmid>
    </source>
</reference>